<dbReference type="OrthoDB" id="7869153at2"/>
<protein>
    <recommendedName>
        <fullName evidence="3">YheC/YheD family protein</fullName>
    </recommendedName>
</protein>
<dbReference type="AlphaFoldDB" id="A0A6L3V1Q9"/>
<organism evidence="1 2">
    <name type="scientific">Cytobacillus depressus</name>
    <dbReference type="NCBI Taxonomy" id="1602942"/>
    <lineage>
        <taxon>Bacteria</taxon>
        <taxon>Bacillati</taxon>
        <taxon>Bacillota</taxon>
        <taxon>Bacilli</taxon>
        <taxon>Bacillales</taxon>
        <taxon>Bacillaceae</taxon>
        <taxon>Cytobacillus</taxon>
    </lineage>
</organism>
<sequence length="264" mass="29848">MTNEVYFLSHSLGKWKQSVLLRQSPLTAKNIPETNIYNLGNLLDFMSRYDFVYVKHSAAGQGRGIFKIYKTKDGSNFFSGFTLKGEPIKQSIAAIEDFHQILHPFEKFGHKSNYIIQEGIKSMALNGQPFCIRSHVQNLNGKWVIGGMFGKIGLAETKDHGIANTHQGAQVMSMDELLSIHLQMDDTKKDNVMDSLMDVSISAAIIIASQFPRREYGIDIGLNSHGKPIIFEVNMTPRIDGFALIEDKALWKRIKEIRKLQNED</sequence>
<gene>
    <name evidence="1" type="ORF">F7731_21330</name>
</gene>
<dbReference type="InterPro" id="IPR026838">
    <property type="entry name" value="YheC/D"/>
</dbReference>
<evidence type="ECO:0000313" key="2">
    <source>
        <dbReference type="Proteomes" id="UP000481030"/>
    </source>
</evidence>
<dbReference type="Proteomes" id="UP000481030">
    <property type="component" value="Unassembled WGS sequence"/>
</dbReference>
<keyword evidence="2" id="KW-1185">Reference proteome</keyword>
<accession>A0A6L3V1Q9</accession>
<dbReference type="Pfam" id="PF14398">
    <property type="entry name" value="ATPgrasp_YheCD"/>
    <property type="match status" value="1"/>
</dbReference>
<evidence type="ECO:0008006" key="3">
    <source>
        <dbReference type="Google" id="ProtNLM"/>
    </source>
</evidence>
<evidence type="ECO:0000313" key="1">
    <source>
        <dbReference type="EMBL" id="KAB2330005.1"/>
    </source>
</evidence>
<proteinExistence type="predicted"/>
<dbReference type="Gene3D" id="3.30.470.20">
    <property type="entry name" value="ATP-grasp fold, B domain"/>
    <property type="match status" value="1"/>
</dbReference>
<name>A0A6L3V1Q9_9BACI</name>
<dbReference type="EMBL" id="WBOS01000016">
    <property type="protein sequence ID" value="KAB2330005.1"/>
    <property type="molecule type" value="Genomic_DNA"/>
</dbReference>
<comment type="caution">
    <text evidence="1">The sequence shown here is derived from an EMBL/GenBank/DDBJ whole genome shotgun (WGS) entry which is preliminary data.</text>
</comment>
<dbReference type="SUPFAM" id="SSF56059">
    <property type="entry name" value="Glutathione synthetase ATP-binding domain-like"/>
    <property type="match status" value="1"/>
</dbReference>
<reference evidence="1 2" key="1">
    <citation type="journal article" date="2016" name="Antonie Van Leeuwenhoek">
        <title>Bacillus depressus sp. nov., isolated from soil of a sunflower field.</title>
        <authorList>
            <person name="Wei X."/>
            <person name="Xin D."/>
            <person name="Xin Y."/>
            <person name="Zhang H."/>
            <person name="Wang T."/>
            <person name="Zhang J."/>
        </authorList>
    </citation>
    <scope>NUCLEOTIDE SEQUENCE [LARGE SCALE GENOMIC DNA]</scope>
    <source>
        <strain evidence="1 2">BZ1</strain>
    </source>
</reference>